<keyword evidence="1" id="KW-1133">Transmembrane helix</keyword>
<evidence type="ECO:0000313" key="2">
    <source>
        <dbReference type="Proteomes" id="UP001652740"/>
    </source>
</evidence>
<dbReference type="KEGG" id="gmw:113514506"/>
<organism evidence="2 3">
    <name type="scientific">Galleria mellonella</name>
    <name type="common">Greater wax moth</name>
    <dbReference type="NCBI Taxonomy" id="7137"/>
    <lineage>
        <taxon>Eukaryota</taxon>
        <taxon>Metazoa</taxon>
        <taxon>Ecdysozoa</taxon>
        <taxon>Arthropoda</taxon>
        <taxon>Hexapoda</taxon>
        <taxon>Insecta</taxon>
        <taxon>Pterygota</taxon>
        <taxon>Neoptera</taxon>
        <taxon>Endopterygota</taxon>
        <taxon>Lepidoptera</taxon>
        <taxon>Glossata</taxon>
        <taxon>Ditrysia</taxon>
        <taxon>Pyraloidea</taxon>
        <taxon>Pyralidae</taxon>
        <taxon>Galleriinae</taxon>
        <taxon>Galleria</taxon>
    </lineage>
</organism>
<keyword evidence="1" id="KW-0812">Transmembrane</keyword>
<keyword evidence="2" id="KW-1185">Reference proteome</keyword>
<feature type="transmembrane region" description="Helical" evidence="1">
    <location>
        <begin position="19"/>
        <end position="38"/>
    </location>
</feature>
<reference evidence="3" key="1">
    <citation type="submission" date="2025-08" db="UniProtKB">
        <authorList>
            <consortium name="RefSeq"/>
        </authorList>
    </citation>
    <scope>IDENTIFICATION</scope>
    <source>
        <tissue evidence="3">Whole larvae</tissue>
    </source>
</reference>
<dbReference type="AlphaFoldDB" id="A0A6J3BS27"/>
<evidence type="ECO:0000313" key="3">
    <source>
        <dbReference type="RefSeq" id="XP_031764133.2"/>
    </source>
</evidence>
<proteinExistence type="predicted"/>
<name>A0A6J3BS27_GALME</name>
<dbReference type="Proteomes" id="UP001652740">
    <property type="component" value="Unplaced"/>
</dbReference>
<dbReference type="RefSeq" id="XP_031764133.2">
    <property type="nucleotide sequence ID" value="XM_031908273.2"/>
</dbReference>
<evidence type="ECO:0000256" key="1">
    <source>
        <dbReference type="SAM" id="Phobius"/>
    </source>
</evidence>
<keyword evidence="1" id="KW-0472">Membrane</keyword>
<protein>
    <submittedName>
        <fullName evidence="3">Uncharacterized protein LOC113514506 isoform X2</fullName>
    </submittedName>
</protein>
<dbReference type="GeneID" id="113514506"/>
<sequence length="93" mass="10924">MKSATQLVSWILMGSDSHLLSVCLYILLISVATSLAKYRKPIIKYPKDTQFWATDFFVRGCRNFLEKCPSSYKAQMICARNYNDWQVFKRERC</sequence>
<accession>A0A6J3BS27</accession>
<gene>
    <name evidence="3" type="primary">LOC113514506</name>
</gene>